<name>A0A1D8DB78_9EUKA</name>
<keyword evidence="8" id="KW-0406">Ion transport</keyword>
<geneLocation type="mitochondrion" evidence="13"/>
<dbReference type="CDD" id="cd00310">
    <property type="entry name" value="ATP-synt_Fo_a_6"/>
    <property type="match status" value="1"/>
</dbReference>
<dbReference type="SUPFAM" id="SSF81336">
    <property type="entry name" value="F1F0 ATP synthase subunit A"/>
    <property type="match status" value="1"/>
</dbReference>
<dbReference type="Gene3D" id="1.20.120.220">
    <property type="entry name" value="ATP synthase, F0 complex, subunit A"/>
    <property type="match status" value="1"/>
</dbReference>
<feature type="transmembrane region" description="Helical" evidence="12">
    <location>
        <begin position="85"/>
        <end position="104"/>
    </location>
</feature>
<feature type="transmembrane region" description="Helical" evidence="12">
    <location>
        <begin position="211"/>
        <end position="230"/>
    </location>
</feature>
<evidence type="ECO:0000256" key="9">
    <source>
        <dbReference type="ARBA" id="ARBA00023136"/>
    </source>
</evidence>
<dbReference type="InterPro" id="IPR045083">
    <property type="entry name" value="ATP_synth_F0_asu_bact/mt"/>
</dbReference>
<keyword evidence="5 12" id="KW-0812">Transmembrane</keyword>
<keyword evidence="10" id="KW-0066">ATP synthesis</keyword>
<dbReference type="AlphaFoldDB" id="A0A1D8DB78"/>
<evidence type="ECO:0000256" key="6">
    <source>
        <dbReference type="ARBA" id="ARBA00022781"/>
    </source>
</evidence>
<accession>A0A1D8DB78</accession>
<feature type="transmembrane region" description="Helical" evidence="12">
    <location>
        <begin position="236"/>
        <end position="264"/>
    </location>
</feature>
<dbReference type="EMBL" id="KX611830">
    <property type="protein sequence ID" value="AOS85541.1"/>
    <property type="molecule type" value="Genomic_DNA"/>
</dbReference>
<feature type="transmembrane region" description="Helical" evidence="12">
    <location>
        <begin position="140"/>
        <end position="160"/>
    </location>
</feature>
<dbReference type="PANTHER" id="PTHR11410:SF0">
    <property type="entry name" value="ATP SYNTHASE SUBUNIT A"/>
    <property type="match status" value="1"/>
</dbReference>
<dbReference type="PANTHER" id="PTHR11410">
    <property type="entry name" value="ATP SYNTHASE SUBUNIT A"/>
    <property type="match status" value="1"/>
</dbReference>
<keyword evidence="7 12" id="KW-1133">Transmembrane helix</keyword>
<protein>
    <recommendedName>
        <fullName evidence="11">ATP synthase subunit a</fullName>
    </recommendedName>
</protein>
<dbReference type="InterPro" id="IPR035908">
    <property type="entry name" value="F0_ATP_A_sf"/>
</dbReference>
<evidence type="ECO:0000256" key="5">
    <source>
        <dbReference type="ARBA" id="ARBA00022692"/>
    </source>
</evidence>
<evidence type="ECO:0000256" key="3">
    <source>
        <dbReference type="ARBA" id="ARBA00022448"/>
    </source>
</evidence>
<keyword evidence="6" id="KW-0375">Hydrogen ion transport</keyword>
<evidence type="ECO:0000256" key="12">
    <source>
        <dbReference type="SAM" id="Phobius"/>
    </source>
</evidence>
<dbReference type="InterPro" id="IPR023011">
    <property type="entry name" value="ATP_synth_F0_asu_AS"/>
</dbReference>
<dbReference type="HAMAP" id="MF_01393">
    <property type="entry name" value="ATP_synth_a_bact"/>
    <property type="match status" value="1"/>
</dbReference>
<dbReference type="PRINTS" id="PR00123">
    <property type="entry name" value="ATPASEA"/>
</dbReference>
<evidence type="ECO:0000256" key="10">
    <source>
        <dbReference type="ARBA" id="ARBA00023310"/>
    </source>
</evidence>
<dbReference type="RefSeq" id="YP_009308403.1">
    <property type="nucleotide sequence ID" value="NC_031417.1"/>
</dbReference>
<comment type="similarity">
    <text evidence="2">Belongs to the ATPase A chain family.</text>
</comment>
<keyword evidence="3" id="KW-0813">Transport</keyword>
<evidence type="ECO:0000256" key="4">
    <source>
        <dbReference type="ARBA" id="ARBA00022547"/>
    </source>
</evidence>
<dbReference type="Pfam" id="PF00119">
    <property type="entry name" value="ATP-synt_A"/>
    <property type="match status" value="1"/>
</dbReference>
<evidence type="ECO:0000256" key="7">
    <source>
        <dbReference type="ARBA" id="ARBA00022989"/>
    </source>
</evidence>
<dbReference type="PROSITE" id="PS00449">
    <property type="entry name" value="ATPASE_A"/>
    <property type="match status" value="1"/>
</dbReference>
<keyword evidence="9 12" id="KW-0472">Membrane</keyword>
<evidence type="ECO:0000256" key="8">
    <source>
        <dbReference type="ARBA" id="ARBA00023065"/>
    </source>
</evidence>
<comment type="subcellular location">
    <subcellularLocation>
        <location evidence="1">Membrane</location>
        <topology evidence="1">Multi-pass membrane protein</topology>
    </subcellularLocation>
    <subcellularLocation>
        <location evidence="11">Mitochondrion inner membrane</location>
        <topology evidence="11">Multi-pass membrane protein</topology>
    </subcellularLocation>
</comment>
<evidence type="ECO:0000256" key="11">
    <source>
        <dbReference type="RuleBase" id="RU004450"/>
    </source>
</evidence>
<dbReference type="GO" id="GO:0005743">
    <property type="term" value="C:mitochondrial inner membrane"/>
    <property type="evidence" value="ECO:0007669"/>
    <property type="project" value="UniProtKB-SubCell"/>
</dbReference>
<feature type="transmembrane region" description="Helical" evidence="12">
    <location>
        <begin position="52"/>
        <end position="73"/>
    </location>
</feature>
<evidence type="ECO:0000313" key="13">
    <source>
        <dbReference type="EMBL" id="AOS85541.1"/>
    </source>
</evidence>
<keyword evidence="4" id="KW-0138">CF(0)</keyword>
<evidence type="ECO:0000256" key="2">
    <source>
        <dbReference type="ARBA" id="ARBA00006810"/>
    </source>
</evidence>
<reference evidence="13" key="1">
    <citation type="submission" date="2016-07" db="EMBL/GenBank/DDBJ databases">
        <title>Evolution of an obligate endosymbiont from a free-living kinetoplastid protist.</title>
        <authorList>
            <person name="Tanifuji G."/>
            <person name="Curtis B.A."/>
            <person name="Cenci U."/>
            <person name="David V."/>
            <person name="Dean S."/>
            <person name="Fiala I."/>
            <person name="Flegontov P."/>
            <person name="Kelly S."/>
            <person name="Johnson-MacKinnon J."/>
            <person name="Moog D."/>
            <person name="Nakayama T."/>
            <person name="Onodera N.T."/>
            <person name="Inagaki Y."/>
            <person name="Hashimoto T."/>
            <person name="Gull K."/>
            <person name="Lukes J."/>
            <person name="Archibald J.M."/>
        </authorList>
    </citation>
    <scope>NUCLEOTIDE SEQUENCE</scope>
</reference>
<dbReference type="InterPro" id="IPR000568">
    <property type="entry name" value="ATP_synth_F0_asu"/>
</dbReference>
<gene>
    <name evidence="13" type="primary">atp6</name>
</gene>
<dbReference type="NCBIfam" id="TIGR01131">
    <property type="entry name" value="ATP_synt_6_or_A"/>
    <property type="match status" value="1"/>
</dbReference>
<proteinExistence type="inferred from homology"/>
<dbReference type="GO" id="GO:0046933">
    <property type="term" value="F:proton-transporting ATP synthase activity, rotational mechanism"/>
    <property type="evidence" value="ECO:0007669"/>
    <property type="project" value="TreeGrafter"/>
</dbReference>
<sequence>MDFFNYILINQPLDQFELFVLNGLTPNFFFNIFINDTIFVCLLENVHFFSNLFLYLFYIFLIVVVLSNVIIFNKIEIFEYSLMKYLLESFFYIFIFNVFISHVGKRGREYFPYICVLFMFILFSNFLGLTPFAFTVTSHIILTFLLGGFSIVGLTILGFLNQKLEFLNLFVPTGVPKALLPLLVVIEVISYIARGFSLSIRLFANLMSGHALVHILLFFIVKIISFSYKLGSISLVLISAIFLLEIGISFLQAYVFVVLISIYFKDSYEVGH</sequence>
<dbReference type="GeneID" id="29292403"/>
<feature type="transmembrane region" description="Helical" evidence="12">
    <location>
        <begin position="110"/>
        <end position="128"/>
    </location>
</feature>
<dbReference type="GO" id="GO:0045259">
    <property type="term" value="C:proton-transporting ATP synthase complex"/>
    <property type="evidence" value="ECO:0007669"/>
    <property type="project" value="UniProtKB-KW"/>
</dbReference>
<evidence type="ECO:0000256" key="1">
    <source>
        <dbReference type="ARBA" id="ARBA00004141"/>
    </source>
</evidence>
<keyword evidence="13" id="KW-0496">Mitochondrion</keyword>
<organism evidence="13">
    <name type="scientific">Paramoeba pemaquidensis</name>
    <dbReference type="NCBI Taxonomy" id="180228"/>
    <lineage>
        <taxon>Eukaryota</taxon>
        <taxon>Amoebozoa</taxon>
        <taxon>Discosea</taxon>
        <taxon>Flabellinia</taxon>
        <taxon>Dactylopodida</taxon>
        <taxon>Paramoebidae</taxon>
        <taxon>Paramoeba</taxon>
    </lineage>
</organism>